<evidence type="ECO:0000259" key="2">
    <source>
        <dbReference type="PROSITE" id="PS50943"/>
    </source>
</evidence>
<feature type="region of interest" description="Disordered" evidence="1">
    <location>
        <begin position="273"/>
        <end position="312"/>
    </location>
</feature>
<gene>
    <name evidence="3" type="ORF">GCM10009544_46430</name>
</gene>
<sequence>MSDESDSPESPADTFGAEIKFAREARGWSQAQLAVMLCCRQPYVSKVETGQQLASPQFAEQCDRVFGTPGVYARMRQRAADAGNPVWFIPYLELEREATAICGYSSLFVMGILQTPEYAGAVYRAAHPEETTTQIKGRVERRMRRRELFDRPNPPSLWVILHESVLWSGVGGAEVMRGQLGHLIAATESPRISLQVFPASAGTPARGTPFIVLRRQDESEVLYAETYTRGQIDDSAQAVSDARDAYERLRADALSRHESLSLVRHAMEAYTHEHHPRLSPPDMGEVELQRGQRRRMRRMGPRIRPVRRRPGP</sequence>
<protein>
    <submittedName>
        <fullName evidence="3">Helix-turn-helix transcriptional regulator</fullName>
    </submittedName>
</protein>
<accession>A0ABP3KGF7</accession>
<dbReference type="SMART" id="SM00530">
    <property type="entry name" value="HTH_XRE"/>
    <property type="match status" value="1"/>
</dbReference>
<dbReference type="Pfam" id="PF19054">
    <property type="entry name" value="DUF5753"/>
    <property type="match status" value="1"/>
</dbReference>
<dbReference type="InterPro" id="IPR001387">
    <property type="entry name" value="Cro/C1-type_HTH"/>
</dbReference>
<dbReference type="Pfam" id="PF13560">
    <property type="entry name" value="HTH_31"/>
    <property type="match status" value="1"/>
</dbReference>
<dbReference type="EMBL" id="BAAAHB010000061">
    <property type="protein sequence ID" value="GAA0479218.1"/>
    <property type="molecule type" value="Genomic_DNA"/>
</dbReference>
<feature type="compositionally biased region" description="Basic residues" evidence="1">
    <location>
        <begin position="291"/>
        <end position="312"/>
    </location>
</feature>
<keyword evidence="4" id="KW-1185">Reference proteome</keyword>
<dbReference type="CDD" id="cd00093">
    <property type="entry name" value="HTH_XRE"/>
    <property type="match status" value="1"/>
</dbReference>
<dbReference type="Gene3D" id="1.10.260.40">
    <property type="entry name" value="lambda repressor-like DNA-binding domains"/>
    <property type="match status" value="1"/>
</dbReference>
<dbReference type="InterPro" id="IPR010982">
    <property type="entry name" value="Lambda_DNA-bd_dom_sf"/>
</dbReference>
<dbReference type="RefSeq" id="WP_344093950.1">
    <property type="nucleotide sequence ID" value="NZ_BAAAHB010000061.1"/>
</dbReference>
<proteinExistence type="predicted"/>
<name>A0ABP3KGF7_9ACTN</name>
<dbReference type="InterPro" id="IPR043917">
    <property type="entry name" value="DUF5753"/>
</dbReference>
<dbReference type="PROSITE" id="PS50943">
    <property type="entry name" value="HTH_CROC1"/>
    <property type="match status" value="1"/>
</dbReference>
<organism evidence="3 4">
    <name type="scientific">Streptomyces stramineus</name>
    <dbReference type="NCBI Taxonomy" id="173861"/>
    <lineage>
        <taxon>Bacteria</taxon>
        <taxon>Bacillati</taxon>
        <taxon>Actinomycetota</taxon>
        <taxon>Actinomycetes</taxon>
        <taxon>Kitasatosporales</taxon>
        <taxon>Streptomycetaceae</taxon>
        <taxon>Streptomyces</taxon>
    </lineage>
</organism>
<evidence type="ECO:0000256" key="1">
    <source>
        <dbReference type="SAM" id="MobiDB-lite"/>
    </source>
</evidence>
<dbReference type="SUPFAM" id="SSF47413">
    <property type="entry name" value="lambda repressor-like DNA-binding domains"/>
    <property type="match status" value="1"/>
</dbReference>
<reference evidence="4" key="1">
    <citation type="journal article" date="2019" name="Int. J. Syst. Evol. Microbiol.">
        <title>The Global Catalogue of Microorganisms (GCM) 10K type strain sequencing project: providing services to taxonomists for standard genome sequencing and annotation.</title>
        <authorList>
            <consortium name="The Broad Institute Genomics Platform"/>
            <consortium name="The Broad Institute Genome Sequencing Center for Infectious Disease"/>
            <person name="Wu L."/>
            <person name="Ma J."/>
        </authorList>
    </citation>
    <scope>NUCLEOTIDE SEQUENCE [LARGE SCALE GENOMIC DNA]</scope>
    <source>
        <strain evidence="4">JCM 10649</strain>
    </source>
</reference>
<dbReference type="Proteomes" id="UP001499895">
    <property type="component" value="Unassembled WGS sequence"/>
</dbReference>
<feature type="domain" description="HTH cro/C1-type" evidence="2">
    <location>
        <begin position="19"/>
        <end position="73"/>
    </location>
</feature>
<evidence type="ECO:0000313" key="3">
    <source>
        <dbReference type="EMBL" id="GAA0479218.1"/>
    </source>
</evidence>
<evidence type="ECO:0000313" key="4">
    <source>
        <dbReference type="Proteomes" id="UP001499895"/>
    </source>
</evidence>
<comment type="caution">
    <text evidence="3">The sequence shown here is derived from an EMBL/GenBank/DDBJ whole genome shotgun (WGS) entry which is preliminary data.</text>
</comment>